<sequence length="166" mass="18193">MHSIPSLGHDALYFVGRRLYVGSRNGCRDSRGIPTQHGPPKASERMNLPDQLSGLSGFRVSVLHSACPKSTLKTAEAYCVISMPGCGACLLSIFVDEAFCYGGDPGKQGTESLEKSDWQEILKIVANDSVETAAISINLSESHDPCWMSTVLYQVRAVRSRRKWTE</sequence>
<evidence type="ECO:0000313" key="2">
    <source>
        <dbReference type="Proteomes" id="UP000240760"/>
    </source>
</evidence>
<keyword evidence="2" id="KW-1185">Reference proteome</keyword>
<dbReference type="EMBL" id="KZ679141">
    <property type="protein sequence ID" value="PTB72475.1"/>
    <property type="molecule type" value="Genomic_DNA"/>
</dbReference>
<gene>
    <name evidence="1" type="ORF">M440DRAFT_158243</name>
</gene>
<proteinExistence type="predicted"/>
<protein>
    <submittedName>
        <fullName evidence="1">Uncharacterized protein</fullName>
    </submittedName>
</protein>
<reference evidence="1 2" key="1">
    <citation type="submission" date="2016-07" db="EMBL/GenBank/DDBJ databases">
        <title>Multiple horizontal gene transfer events from other fungi enriched the ability of initially mycotrophic Trichoderma (Ascomycota) to feed on dead plant biomass.</title>
        <authorList>
            <consortium name="DOE Joint Genome Institute"/>
            <person name="Aerts A."/>
            <person name="Atanasova L."/>
            <person name="Chenthamara K."/>
            <person name="Zhang J."/>
            <person name="Grujic M."/>
            <person name="Henrissat B."/>
            <person name="Kuo A."/>
            <person name="Salamov A."/>
            <person name="Lipzen A."/>
            <person name="Labutti K."/>
            <person name="Barry K."/>
            <person name="Miao Y."/>
            <person name="Rahimi M.J."/>
            <person name="Shen Q."/>
            <person name="Grigoriev I.V."/>
            <person name="Kubicek C.P."/>
            <person name="Druzhinina I.S."/>
        </authorList>
    </citation>
    <scope>NUCLEOTIDE SEQUENCE [LARGE SCALE GENOMIC DNA]</scope>
    <source>
        <strain evidence="1 2">ATCC 18648</strain>
    </source>
</reference>
<dbReference type="Proteomes" id="UP000240760">
    <property type="component" value="Unassembled WGS sequence"/>
</dbReference>
<organism evidence="1 2">
    <name type="scientific">Trichoderma longibrachiatum ATCC 18648</name>
    <dbReference type="NCBI Taxonomy" id="983965"/>
    <lineage>
        <taxon>Eukaryota</taxon>
        <taxon>Fungi</taxon>
        <taxon>Dikarya</taxon>
        <taxon>Ascomycota</taxon>
        <taxon>Pezizomycotina</taxon>
        <taxon>Sordariomycetes</taxon>
        <taxon>Hypocreomycetidae</taxon>
        <taxon>Hypocreales</taxon>
        <taxon>Hypocreaceae</taxon>
        <taxon>Trichoderma</taxon>
    </lineage>
</organism>
<name>A0A2T4BT57_TRILO</name>
<dbReference type="AlphaFoldDB" id="A0A2T4BT57"/>
<accession>A0A2T4BT57</accession>
<evidence type="ECO:0000313" key="1">
    <source>
        <dbReference type="EMBL" id="PTB72475.1"/>
    </source>
</evidence>